<dbReference type="Proteomes" id="UP000033935">
    <property type="component" value="Unassembled WGS sequence"/>
</dbReference>
<dbReference type="InterPro" id="IPR032466">
    <property type="entry name" value="Metal_Hydrolase"/>
</dbReference>
<dbReference type="PANTHER" id="PTHR10443:SF12">
    <property type="entry name" value="DIPEPTIDASE"/>
    <property type="match status" value="1"/>
</dbReference>
<dbReference type="Gene3D" id="3.20.20.140">
    <property type="entry name" value="Metal-dependent hydrolases"/>
    <property type="match status" value="1"/>
</dbReference>
<dbReference type="GO" id="GO:0070573">
    <property type="term" value="F:metallodipeptidase activity"/>
    <property type="evidence" value="ECO:0007669"/>
    <property type="project" value="InterPro"/>
</dbReference>
<protein>
    <submittedName>
        <fullName evidence="1">Peptidase M19 renal dipeptidase</fullName>
    </submittedName>
</protein>
<organism evidence="1 2">
    <name type="scientific">Candidatus Uhrbacteria bacterium GW2011_GWF2_39_13</name>
    <dbReference type="NCBI Taxonomy" id="1618995"/>
    <lineage>
        <taxon>Bacteria</taxon>
        <taxon>Candidatus Uhriibacteriota</taxon>
    </lineage>
</organism>
<dbReference type="EMBL" id="LBWG01000032">
    <property type="protein sequence ID" value="KKR03323.1"/>
    <property type="molecule type" value="Genomic_DNA"/>
</dbReference>
<evidence type="ECO:0000313" key="1">
    <source>
        <dbReference type="EMBL" id="KKR03323.1"/>
    </source>
</evidence>
<dbReference type="GO" id="GO:0006508">
    <property type="term" value="P:proteolysis"/>
    <property type="evidence" value="ECO:0007669"/>
    <property type="project" value="InterPro"/>
</dbReference>
<proteinExistence type="predicted"/>
<reference evidence="1 2" key="1">
    <citation type="journal article" date="2015" name="Nature">
        <title>rRNA introns, odd ribosomes, and small enigmatic genomes across a large radiation of phyla.</title>
        <authorList>
            <person name="Brown C.T."/>
            <person name="Hug L.A."/>
            <person name="Thomas B.C."/>
            <person name="Sharon I."/>
            <person name="Castelle C.J."/>
            <person name="Singh A."/>
            <person name="Wilkins M.J."/>
            <person name="Williams K.H."/>
            <person name="Banfield J.F."/>
        </authorList>
    </citation>
    <scope>NUCLEOTIDE SEQUENCE [LARGE SCALE GENOMIC DNA]</scope>
</reference>
<evidence type="ECO:0000313" key="2">
    <source>
        <dbReference type="Proteomes" id="UP000033935"/>
    </source>
</evidence>
<dbReference type="PANTHER" id="PTHR10443">
    <property type="entry name" value="MICROSOMAL DIPEPTIDASE"/>
    <property type="match status" value="1"/>
</dbReference>
<dbReference type="InterPro" id="IPR008257">
    <property type="entry name" value="Pept_M19"/>
</dbReference>
<gene>
    <name evidence="1" type="ORF">UT30_C0032G0002</name>
</gene>
<dbReference type="SUPFAM" id="SSF51556">
    <property type="entry name" value="Metallo-dependent hydrolases"/>
    <property type="match status" value="1"/>
</dbReference>
<sequence length="423" mass="47092">MNTDGTIKHCDKVTEGAWARAINILKPSKAQLEHGLELHERLFAMDGFGFLPQGLWTEETINEWKELKDGNVGARELSKRMENRRGTAMTRDIKAGKEFISAIRATGLNCMVQTVAEGKSREEDIRRMSTLQHICRVFRDTLVHAGSSDEIKEASASGKVAVLWSVNGPPLPGQIQDVDEEMSWIETWYNLGVRLMHLTYNRRNFIGDGCAEPANAGLSELGKDLIKKLNQTGIIVDIPHSGINTTLDAAKISSKPIMASHTGARGVFNNMRCKTDEELKAIADTDGLIGVYALHQMLGEKANISTFLDHIDYIVKTAGVDHTAIGTDSSYHYLWPEGITGYPNARFTGNKWWGNWNEKNHPIPNSDESWAGSLAWTNWPLYTVGLVGRGYSDSDIEKILGKNFLRVLDANRPENEIRASDIK</sequence>
<name>A0A0G0MJK7_9BACT</name>
<comment type="caution">
    <text evidence="1">The sequence shown here is derived from an EMBL/GenBank/DDBJ whole genome shotgun (WGS) entry which is preliminary data.</text>
</comment>
<dbReference type="Pfam" id="PF01244">
    <property type="entry name" value="Peptidase_M19"/>
    <property type="match status" value="1"/>
</dbReference>
<dbReference type="AlphaFoldDB" id="A0A0G0MJK7"/>
<dbReference type="PROSITE" id="PS51365">
    <property type="entry name" value="RENAL_DIPEPTIDASE_2"/>
    <property type="match status" value="1"/>
</dbReference>
<accession>A0A0G0MJK7</accession>